<reference evidence="1" key="1">
    <citation type="submission" date="2019-08" db="EMBL/GenBank/DDBJ databases">
        <authorList>
            <person name="Kucharzyk K."/>
            <person name="Murdoch R.W."/>
            <person name="Higgins S."/>
            <person name="Loffler F."/>
        </authorList>
    </citation>
    <scope>NUCLEOTIDE SEQUENCE</scope>
</reference>
<evidence type="ECO:0000313" key="1">
    <source>
        <dbReference type="EMBL" id="MPM81648.1"/>
    </source>
</evidence>
<organism evidence="1">
    <name type="scientific">bioreactor metagenome</name>
    <dbReference type="NCBI Taxonomy" id="1076179"/>
    <lineage>
        <taxon>unclassified sequences</taxon>
        <taxon>metagenomes</taxon>
        <taxon>ecological metagenomes</taxon>
    </lineage>
</organism>
<protein>
    <submittedName>
        <fullName evidence="1">Uncharacterized protein</fullName>
    </submittedName>
</protein>
<name>A0A645CXT7_9ZZZZ</name>
<sequence>MSGENQDRAIRHFADLLDKNSAALAQAIHHITVMYHFMTDINRCAVNSQRVFDNADSAVYASAKTARVGQQDLHFTPPVPVRLPALQYQNERYAQPADG</sequence>
<proteinExistence type="predicted"/>
<dbReference type="AlphaFoldDB" id="A0A645CXT7"/>
<dbReference type="EMBL" id="VSSQ01030944">
    <property type="protein sequence ID" value="MPM81648.1"/>
    <property type="molecule type" value="Genomic_DNA"/>
</dbReference>
<comment type="caution">
    <text evidence="1">The sequence shown here is derived from an EMBL/GenBank/DDBJ whole genome shotgun (WGS) entry which is preliminary data.</text>
</comment>
<gene>
    <name evidence="1" type="ORF">SDC9_128705</name>
</gene>
<accession>A0A645CXT7</accession>